<feature type="transmembrane region" description="Helical" evidence="6">
    <location>
        <begin position="100"/>
        <end position="128"/>
    </location>
</feature>
<dbReference type="EMBL" id="BAAAGX010000009">
    <property type="protein sequence ID" value="GAA0238483.1"/>
    <property type="molecule type" value="Genomic_DNA"/>
</dbReference>
<feature type="transmembrane region" description="Helical" evidence="6">
    <location>
        <begin position="20"/>
        <end position="37"/>
    </location>
</feature>
<evidence type="ECO:0000256" key="5">
    <source>
        <dbReference type="ARBA" id="ARBA00023251"/>
    </source>
</evidence>
<comment type="similarity">
    <text evidence="6">Belongs to the ABC-2 integral membrane protein family.</text>
</comment>
<proteinExistence type="inferred from homology"/>
<comment type="caution">
    <text evidence="8">The sequence shown here is derived from an EMBL/GenBank/DDBJ whole genome shotgun (WGS) entry which is preliminary data.</text>
</comment>
<feature type="transmembrane region" description="Helical" evidence="6">
    <location>
        <begin position="166"/>
        <end position="187"/>
    </location>
</feature>
<dbReference type="InterPro" id="IPR051784">
    <property type="entry name" value="Nod_factor_ABC_transporter"/>
</dbReference>
<gene>
    <name evidence="8" type="ORF">GCM10009539_24740</name>
</gene>
<keyword evidence="2 6" id="KW-0812">Transmembrane</keyword>
<dbReference type="PIRSF" id="PIRSF006648">
    <property type="entry name" value="DrrB"/>
    <property type="match status" value="1"/>
</dbReference>
<dbReference type="Pfam" id="PF01061">
    <property type="entry name" value="ABC2_membrane"/>
    <property type="match status" value="1"/>
</dbReference>
<evidence type="ECO:0000313" key="8">
    <source>
        <dbReference type="EMBL" id="GAA0238483.1"/>
    </source>
</evidence>
<evidence type="ECO:0000256" key="3">
    <source>
        <dbReference type="ARBA" id="ARBA00022989"/>
    </source>
</evidence>
<evidence type="ECO:0000313" key="9">
    <source>
        <dbReference type="Proteomes" id="UP001500967"/>
    </source>
</evidence>
<sequence>MSDVGLLWWRKMLETIRQPVWVISGLTTPLLYLLLFAPLLDRLAGSAAFPRGEVLDVFLPGLLALLAFSSGMGAGWGVIAELQTGVVERLRVTPASRFALLFGGVLRDVVAFLVPATIVVLIAVPFGYDPSVPGVLGLLGLLCLVTATTSAWSSALGLIFRDIGGLAAVVTGLQLPLTLLSGVLLPLSLAPGWLRGLAYADPLYYAVQAARALSDGVVDLSRVGVGVLVIGALTVLTLTWATRCYRRVAP</sequence>
<organism evidence="8 9">
    <name type="scientific">Cryptosporangium japonicum</name>
    <dbReference type="NCBI Taxonomy" id="80872"/>
    <lineage>
        <taxon>Bacteria</taxon>
        <taxon>Bacillati</taxon>
        <taxon>Actinomycetota</taxon>
        <taxon>Actinomycetes</taxon>
        <taxon>Cryptosporangiales</taxon>
        <taxon>Cryptosporangiaceae</taxon>
        <taxon>Cryptosporangium</taxon>
    </lineage>
</organism>
<accession>A0ABP3DTF5</accession>
<name>A0ABP3DTF5_9ACTN</name>
<keyword evidence="4 6" id="KW-0472">Membrane</keyword>
<evidence type="ECO:0000256" key="6">
    <source>
        <dbReference type="RuleBase" id="RU361157"/>
    </source>
</evidence>
<evidence type="ECO:0000259" key="7">
    <source>
        <dbReference type="PROSITE" id="PS51012"/>
    </source>
</evidence>
<feature type="domain" description="ABC transmembrane type-2" evidence="7">
    <location>
        <begin position="20"/>
        <end position="248"/>
    </location>
</feature>
<dbReference type="Proteomes" id="UP001500967">
    <property type="component" value="Unassembled WGS sequence"/>
</dbReference>
<dbReference type="PANTHER" id="PTHR43229">
    <property type="entry name" value="NODULATION PROTEIN J"/>
    <property type="match status" value="1"/>
</dbReference>
<dbReference type="RefSeq" id="WP_344648911.1">
    <property type="nucleotide sequence ID" value="NZ_BAAAGX010000009.1"/>
</dbReference>
<reference evidence="9" key="1">
    <citation type="journal article" date="2019" name="Int. J. Syst. Evol. Microbiol.">
        <title>The Global Catalogue of Microorganisms (GCM) 10K type strain sequencing project: providing services to taxonomists for standard genome sequencing and annotation.</title>
        <authorList>
            <consortium name="The Broad Institute Genomics Platform"/>
            <consortium name="The Broad Institute Genome Sequencing Center for Infectious Disease"/>
            <person name="Wu L."/>
            <person name="Ma J."/>
        </authorList>
    </citation>
    <scope>NUCLEOTIDE SEQUENCE [LARGE SCALE GENOMIC DNA]</scope>
    <source>
        <strain evidence="9">JCM 10425</strain>
    </source>
</reference>
<keyword evidence="9" id="KW-1185">Reference proteome</keyword>
<feature type="transmembrane region" description="Helical" evidence="6">
    <location>
        <begin position="57"/>
        <end position="79"/>
    </location>
</feature>
<dbReference type="InterPro" id="IPR000412">
    <property type="entry name" value="ABC_2_transport"/>
</dbReference>
<evidence type="ECO:0000256" key="1">
    <source>
        <dbReference type="ARBA" id="ARBA00004141"/>
    </source>
</evidence>
<keyword evidence="5" id="KW-0046">Antibiotic resistance</keyword>
<dbReference type="PANTHER" id="PTHR43229:SF2">
    <property type="entry name" value="NODULATION PROTEIN J"/>
    <property type="match status" value="1"/>
</dbReference>
<comment type="subcellular location">
    <subcellularLocation>
        <location evidence="6">Cell membrane</location>
        <topology evidence="6">Multi-pass membrane protein</topology>
    </subcellularLocation>
    <subcellularLocation>
        <location evidence="1">Membrane</location>
        <topology evidence="1">Multi-pass membrane protein</topology>
    </subcellularLocation>
</comment>
<protein>
    <recommendedName>
        <fullName evidence="6">Transport permease protein</fullName>
    </recommendedName>
</protein>
<evidence type="ECO:0000256" key="4">
    <source>
        <dbReference type="ARBA" id="ARBA00023136"/>
    </source>
</evidence>
<dbReference type="InterPro" id="IPR013525">
    <property type="entry name" value="ABC2_TM"/>
</dbReference>
<keyword evidence="6" id="KW-0813">Transport</keyword>
<dbReference type="InterPro" id="IPR047817">
    <property type="entry name" value="ABC2_TM_bact-type"/>
</dbReference>
<dbReference type="PROSITE" id="PS51012">
    <property type="entry name" value="ABC_TM2"/>
    <property type="match status" value="1"/>
</dbReference>
<feature type="transmembrane region" description="Helical" evidence="6">
    <location>
        <begin position="223"/>
        <end position="241"/>
    </location>
</feature>
<keyword evidence="3 6" id="KW-1133">Transmembrane helix</keyword>
<keyword evidence="6" id="KW-1003">Cell membrane</keyword>
<evidence type="ECO:0000256" key="2">
    <source>
        <dbReference type="ARBA" id="ARBA00022692"/>
    </source>
</evidence>
<feature type="transmembrane region" description="Helical" evidence="6">
    <location>
        <begin position="134"/>
        <end position="159"/>
    </location>
</feature>